<gene>
    <name evidence="1" type="ORF">CEV31_1175</name>
</gene>
<name>A0A256FY32_9HYPH</name>
<evidence type="ECO:0000313" key="2">
    <source>
        <dbReference type="Proteomes" id="UP000215590"/>
    </source>
</evidence>
<dbReference type="AlphaFoldDB" id="A0A256FY32"/>
<evidence type="ECO:0000313" key="1">
    <source>
        <dbReference type="EMBL" id="OYR19757.1"/>
    </source>
</evidence>
<keyword evidence="2" id="KW-1185">Reference proteome</keyword>
<accession>A0A256FY32</accession>
<protein>
    <submittedName>
        <fullName evidence="1">Uncharacterized protein</fullName>
    </submittedName>
</protein>
<reference evidence="1 2" key="1">
    <citation type="submission" date="2017-07" db="EMBL/GenBank/DDBJ databases">
        <title>Phylogenetic study on the rhizospheric bacterium Ochrobactrum sp. A44.</title>
        <authorList>
            <person name="Krzyzanowska D.M."/>
            <person name="Ossowicki A."/>
            <person name="Rajewska M."/>
            <person name="Maciag T."/>
            <person name="Kaczynski Z."/>
            <person name="Czerwicka M."/>
            <person name="Jafra S."/>
        </authorList>
    </citation>
    <scope>NUCLEOTIDE SEQUENCE [LARGE SCALE GENOMIC DNA]</scope>
    <source>
        <strain evidence="1 2">DSM 7216</strain>
    </source>
</reference>
<organism evidence="1 2">
    <name type="scientific">Brucella thiophenivorans</name>
    <dbReference type="NCBI Taxonomy" id="571255"/>
    <lineage>
        <taxon>Bacteria</taxon>
        <taxon>Pseudomonadati</taxon>
        <taxon>Pseudomonadota</taxon>
        <taxon>Alphaproteobacteria</taxon>
        <taxon>Hyphomicrobiales</taxon>
        <taxon>Brucellaceae</taxon>
        <taxon>Brucella/Ochrobactrum group</taxon>
        <taxon>Brucella</taxon>
    </lineage>
</organism>
<dbReference type="Proteomes" id="UP000215590">
    <property type="component" value="Unassembled WGS sequence"/>
</dbReference>
<proteinExistence type="predicted"/>
<comment type="caution">
    <text evidence="1">The sequence shown here is derived from an EMBL/GenBank/DDBJ whole genome shotgun (WGS) entry which is preliminary data.</text>
</comment>
<dbReference type="EMBL" id="NNRJ01000015">
    <property type="protein sequence ID" value="OYR19757.1"/>
    <property type="molecule type" value="Genomic_DNA"/>
</dbReference>
<sequence length="42" mass="4840">MKKPICKNDMIKTPGTHLIKRFTRHFVPAGDIKFKGSYAFCL</sequence>